<dbReference type="InterPro" id="IPR014001">
    <property type="entry name" value="Helicase_ATP-bd"/>
</dbReference>
<dbReference type="InterPro" id="IPR036101">
    <property type="entry name" value="CarD-like/TRCF_RID_sf"/>
</dbReference>
<dbReference type="CDD" id="cd17991">
    <property type="entry name" value="DEXHc_TRCF"/>
    <property type="match status" value="1"/>
</dbReference>
<dbReference type="GO" id="GO:0016787">
    <property type="term" value="F:hydrolase activity"/>
    <property type="evidence" value="ECO:0007669"/>
    <property type="project" value="UniProtKB-KW"/>
</dbReference>
<evidence type="ECO:0000256" key="8">
    <source>
        <dbReference type="ARBA" id="ARBA00023125"/>
    </source>
</evidence>
<comment type="caution">
    <text evidence="16">The sequence shown here is derived from an EMBL/GenBank/DDBJ whole genome shotgun (WGS) entry which is preliminary data.</text>
</comment>
<evidence type="ECO:0000256" key="5">
    <source>
        <dbReference type="ARBA" id="ARBA00022801"/>
    </source>
</evidence>
<dbReference type="InterPro" id="IPR003711">
    <property type="entry name" value="CarD-like/TRCF_RID"/>
</dbReference>
<dbReference type="STRING" id="1895771.BGO89_02145"/>
<dbReference type="Gene3D" id="3.90.1150.50">
    <property type="entry name" value="Transcription-repair-coupling factor, D7 domain"/>
    <property type="match status" value="1"/>
</dbReference>
<dbReference type="Gene3D" id="2.40.10.170">
    <property type="match status" value="1"/>
</dbReference>
<dbReference type="EMBL" id="MKVH01000013">
    <property type="protein sequence ID" value="OJX59242.1"/>
    <property type="molecule type" value="Genomic_DNA"/>
</dbReference>
<keyword evidence="3 13" id="KW-0547">Nucleotide-binding</keyword>
<dbReference type="PANTHER" id="PTHR47964:SF1">
    <property type="entry name" value="ATP-DEPENDENT DNA HELICASE HOMOLOG RECG, CHLOROPLASTIC"/>
    <property type="match status" value="1"/>
</dbReference>
<dbReference type="SMART" id="SM01058">
    <property type="entry name" value="CarD_TRCF"/>
    <property type="match status" value="1"/>
</dbReference>
<keyword evidence="7 13" id="KW-0067">ATP-binding</keyword>
<evidence type="ECO:0000259" key="15">
    <source>
        <dbReference type="PROSITE" id="PS51194"/>
    </source>
</evidence>
<sequence>MHAIRSDYSRLLDALKHSAAVLRTADTLSVPRSTFSIKTLTGSSRAVLVAALWGLGDLPVVVITPDDQSCDELQHDLGILIGADSVGSVRSASRASVLGSSATLHHDQVDALSRLKERPRFVLVASAPALALALPSSVDLGGSTVHVTKGDTLPYDAFVMDLAVNGFERQDYVSKPGDMAIRGGIIDIFPGGWDNPLRLEFWGDTVESIREFEPMSQRSIREHDTVTFLGKVFHEDDTALTSSLLDHVPTDALMVLDGPEAIAGDLHRLDETFDTTRFENWSRLLINPLGDVDHQVQTTAQPVFSASIEQLLKSCGTQLIRHHSVFLGADGANNARRIRELCDNVADQLELDYPDIALAYHRTIDSMWFVSAALSAGFIWEDEHLVCFTEHQVFGRQRAQRRTKRNEGGISIRELQSMHRGDYVVHADKGIGRFEGLEAIVINGSTQECVKLAFAGEDVLYVHLNYVHKLSKYASEEGAVPKLSKLGSAEWERKKSKAKKKIKDIARDLIKLYAQRKSQPGFAFPVDTVWQKEFEASFQYEDTPDQSRATAEVKLDMEQSSPMDRLVCGDVGFGKTEVAIRAAFKAAQAGKQVAVLVPTTILAQQHYVTFTDRLHRYPVAIEVLSRFRTRTEQKEVLERLGKGKVDIVVGTHRLLSKDVIFKNLGLLIIDEEHRFGVAAKEKLRSLRASIDTLTLTATPIPRTLNFSLMGARDLSVIETPPRNRLPIKTEILQWEDDILREALLRELERGGQAFVVTDRIGDMDKLMIRINMLVPSLKVCIAHGQMETEELENVMEGFLERRYDVLIATKIIESGLDIPNANTMIIVNADNFGLAELYQLRGRVGRSNIQAYCYLVIPPVHTLSRTALRRLQALEEYTDLGSGFQLAMRDLEIRGAGNLLGGEQSGFIMEMGFELYQKILDEAVSELRSDEFSALFTGSKHVHPSFANEDVAIELDVDALLPKEYIPADTDRYEAYKRLYNAHTHQEVDTVFAELRDRFGAFPEPAEELLFAVRLRIAALPIGLVRVNLRGTRLMLEMPPDSDTRYYEEAFPRLLPIITSMKNARFVQNGKRFFVEVQLGRRDDAIAVLDELSRAVMTEPVATGEEEA</sequence>
<comment type="subcellular location">
    <subcellularLocation>
        <location evidence="1 13">Cytoplasm</location>
    </subcellularLocation>
</comment>
<dbReference type="SUPFAM" id="SSF141259">
    <property type="entry name" value="CarD-like"/>
    <property type="match status" value="1"/>
</dbReference>
<dbReference type="Gene3D" id="3.40.50.300">
    <property type="entry name" value="P-loop containing nucleotide triphosphate hydrolases"/>
    <property type="match status" value="2"/>
</dbReference>
<keyword evidence="9 13" id="KW-0234">DNA repair</keyword>
<evidence type="ECO:0000256" key="11">
    <source>
        <dbReference type="ARBA" id="ARBA00061399"/>
    </source>
</evidence>
<dbReference type="InterPro" id="IPR047112">
    <property type="entry name" value="RecG/Mfd"/>
</dbReference>
<dbReference type="GO" id="GO:0000716">
    <property type="term" value="P:transcription-coupled nucleotide-excision repair, DNA damage recognition"/>
    <property type="evidence" value="ECO:0007669"/>
    <property type="project" value="UniProtKB-UniRule"/>
</dbReference>
<evidence type="ECO:0000256" key="3">
    <source>
        <dbReference type="ARBA" id="ARBA00022741"/>
    </source>
</evidence>
<evidence type="ECO:0000256" key="7">
    <source>
        <dbReference type="ARBA" id="ARBA00022840"/>
    </source>
</evidence>
<dbReference type="Pfam" id="PF00270">
    <property type="entry name" value="DEAD"/>
    <property type="match status" value="1"/>
</dbReference>
<dbReference type="InterPro" id="IPR004576">
    <property type="entry name" value="Mfd"/>
</dbReference>
<feature type="domain" description="Helicase ATP-binding" evidence="14">
    <location>
        <begin position="556"/>
        <end position="717"/>
    </location>
</feature>
<comment type="similarity">
    <text evidence="10 13">In the N-terminal section; belongs to the UvrB family.</text>
</comment>
<evidence type="ECO:0000313" key="16">
    <source>
        <dbReference type="EMBL" id="OJX59242.1"/>
    </source>
</evidence>
<dbReference type="AlphaFoldDB" id="A0A1M3L1Y6"/>
<dbReference type="Pfam" id="PF17757">
    <property type="entry name" value="UvrB_inter"/>
    <property type="match status" value="1"/>
</dbReference>
<dbReference type="GO" id="GO:0005524">
    <property type="term" value="F:ATP binding"/>
    <property type="evidence" value="ECO:0007669"/>
    <property type="project" value="UniProtKB-UniRule"/>
</dbReference>
<dbReference type="InterPro" id="IPR041471">
    <property type="entry name" value="UvrB_inter"/>
</dbReference>
<feature type="domain" description="Helicase C-terminal" evidence="15">
    <location>
        <begin position="739"/>
        <end position="892"/>
    </location>
</feature>
<dbReference type="InterPro" id="IPR011545">
    <property type="entry name" value="DEAD/DEAH_box_helicase_dom"/>
</dbReference>
<evidence type="ECO:0000256" key="6">
    <source>
        <dbReference type="ARBA" id="ARBA00022806"/>
    </source>
</evidence>
<dbReference type="InterPro" id="IPR027417">
    <property type="entry name" value="P-loop_NTPase"/>
</dbReference>
<evidence type="ECO:0000256" key="2">
    <source>
        <dbReference type="ARBA" id="ARBA00022490"/>
    </source>
</evidence>
<reference evidence="16 17" key="1">
    <citation type="submission" date="2016-09" db="EMBL/GenBank/DDBJ databases">
        <title>Genome-resolved meta-omics ties microbial dynamics to process performance in biotechnology for thiocyanate degradation.</title>
        <authorList>
            <person name="Kantor R.S."/>
            <person name="Huddy R.J."/>
            <person name="Iyer R."/>
            <person name="Thomas B.C."/>
            <person name="Brown C.T."/>
            <person name="Anantharaman K."/>
            <person name="Tringe S."/>
            <person name="Hettich R.L."/>
            <person name="Harrison S.T."/>
            <person name="Banfield J.F."/>
        </authorList>
    </citation>
    <scope>NUCLEOTIDE SEQUENCE [LARGE SCALE GENOMIC DNA]</scope>
    <source>
        <strain evidence="16">59-99</strain>
    </source>
</reference>
<protein>
    <recommendedName>
        <fullName evidence="12 13">Transcription-repair-coupling factor</fullName>
        <shortName evidence="13">TRCF</shortName>
        <ecNumber evidence="13">3.6.4.-</ecNumber>
    </recommendedName>
</protein>
<dbReference type="FunFam" id="3.40.50.300:FF:000546">
    <property type="entry name" value="Transcription-repair-coupling factor"/>
    <property type="match status" value="1"/>
</dbReference>
<dbReference type="Proteomes" id="UP000184233">
    <property type="component" value="Unassembled WGS sequence"/>
</dbReference>
<evidence type="ECO:0000313" key="17">
    <source>
        <dbReference type="Proteomes" id="UP000184233"/>
    </source>
</evidence>
<dbReference type="EC" id="3.6.4.-" evidence="13"/>
<dbReference type="SMART" id="SM00982">
    <property type="entry name" value="TRCF"/>
    <property type="match status" value="1"/>
</dbReference>
<dbReference type="PROSITE" id="PS51194">
    <property type="entry name" value="HELICASE_CTER"/>
    <property type="match status" value="1"/>
</dbReference>
<keyword evidence="8 13" id="KW-0238">DNA-binding</keyword>
<accession>A0A1M3L1Y6</accession>
<dbReference type="GO" id="GO:0003684">
    <property type="term" value="F:damaged DNA binding"/>
    <property type="evidence" value="ECO:0007669"/>
    <property type="project" value="InterPro"/>
</dbReference>
<dbReference type="Pfam" id="PF03461">
    <property type="entry name" value="TRCF"/>
    <property type="match status" value="1"/>
</dbReference>
<comment type="similarity">
    <text evidence="11 13">In the C-terminal section; belongs to the helicase family. RecG subfamily.</text>
</comment>
<organism evidence="16 17">
    <name type="scientific">Candidatus Kapaibacterium thiocyanatum</name>
    <dbReference type="NCBI Taxonomy" id="1895771"/>
    <lineage>
        <taxon>Bacteria</taxon>
        <taxon>Pseudomonadati</taxon>
        <taxon>Candidatus Kapaibacteriota</taxon>
        <taxon>Candidatus Kapaibacteriia</taxon>
        <taxon>Candidatus Kapaibacteriales</taxon>
        <taxon>Candidatus Kapaibacteriaceae</taxon>
        <taxon>Candidatus Kapaibacterium</taxon>
    </lineage>
</organism>
<evidence type="ECO:0000256" key="1">
    <source>
        <dbReference type="ARBA" id="ARBA00004496"/>
    </source>
</evidence>
<keyword evidence="2 13" id="KW-0963">Cytoplasm</keyword>
<gene>
    <name evidence="13" type="primary">mfd</name>
    <name evidence="16" type="ORF">BGO89_02145</name>
</gene>
<dbReference type="Pfam" id="PF02559">
    <property type="entry name" value="CarD_TRCF_RID"/>
    <property type="match status" value="1"/>
</dbReference>
<dbReference type="SMART" id="SM00487">
    <property type="entry name" value="DEXDc"/>
    <property type="match status" value="1"/>
</dbReference>
<dbReference type="Gene3D" id="3.40.50.11180">
    <property type="match status" value="1"/>
</dbReference>
<dbReference type="SMART" id="SM00490">
    <property type="entry name" value="HELICc"/>
    <property type="match status" value="1"/>
</dbReference>
<evidence type="ECO:0000256" key="10">
    <source>
        <dbReference type="ARBA" id="ARBA00061104"/>
    </source>
</evidence>
<dbReference type="GO" id="GO:0003678">
    <property type="term" value="F:DNA helicase activity"/>
    <property type="evidence" value="ECO:0007669"/>
    <property type="project" value="TreeGrafter"/>
</dbReference>
<comment type="function">
    <text evidence="13">Couples transcription and DNA repair by recognizing RNA polymerase (RNAP) stalled at DNA lesions. Mediates ATP-dependent release of RNAP and its truncated transcript from the DNA, and recruitment of nucleotide excision repair machinery to the damaged site.</text>
</comment>
<evidence type="ECO:0000256" key="4">
    <source>
        <dbReference type="ARBA" id="ARBA00022763"/>
    </source>
</evidence>
<dbReference type="InterPro" id="IPR001650">
    <property type="entry name" value="Helicase_C-like"/>
</dbReference>
<dbReference type="HAMAP" id="MF_00969">
    <property type="entry name" value="TRCF"/>
    <property type="match status" value="1"/>
</dbReference>
<evidence type="ECO:0000256" key="13">
    <source>
        <dbReference type="HAMAP-Rule" id="MF_00969"/>
    </source>
</evidence>
<dbReference type="InterPro" id="IPR037235">
    <property type="entry name" value="TRCF-like_C_D7"/>
</dbReference>
<dbReference type="PANTHER" id="PTHR47964">
    <property type="entry name" value="ATP-DEPENDENT DNA HELICASE HOMOLOG RECG, CHLOROPLASTIC"/>
    <property type="match status" value="1"/>
</dbReference>
<evidence type="ECO:0000256" key="12">
    <source>
        <dbReference type="ARBA" id="ARBA00070128"/>
    </source>
</evidence>
<dbReference type="Pfam" id="PF00271">
    <property type="entry name" value="Helicase_C"/>
    <property type="match status" value="1"/>
</dbReference>
<keyword evidence="6" id="KW-0347">Helicase</keyword>
<dbReference type="InterPro" id="IPR005118">
    <property type="entry name" value="TRCF_C"/>
</dbReference>
<dbReference type="NCBIfam" id="TIGR00580">
    <property type="entry name" value="mfd"/>
    <property type="match status" value="1"/>
</dbReference>
<dbReference type="PROSITE" id="PS51192">
    <property type="entry name" value="HELICASE_ATP_BIND_1"/>
    <property type="match status" value="1"/>
</dbReference>
<keyword evidence="5 13" id="KW-0378">Hydrolase</keyword>
<dbReference type="Gene3D" id="3.30.2060.10">
    <property type="entry name" value="Penicillin-binding protein 1b domain"/>
    <property type="match status" value="1"/>
</dbReference>
<keyword evidence="4 13" id="KW-0227">DNA damage</keyword>
<dbReference type="GO" id="GO:0005737">
    <property type="term" value="C:cytoplasm"/>
    <property type="evidence" value="ECO:0007669"/>
    <property type="project" value="UniProtKB-SubCell"/>
</dbReference>
<dbReference type="SUPFAM" id="SSF143517">
    <property type="entry name" value="TRCF domain-like"/>
    <property type="match status" value="1"/>
</dbReference>
<evidence type="ECO:0000259" key="14">
    <source>
        <dbReference type="PROSITE" id="PS51192"/>
    </source>
</evidence>
<proteinExistence type="inferred from homology"/>
<dbReference type="SUPFAM" id="SSF52540">
    <property type="entry name" value="P-loop containing nucleoside triphosphate hydrolases"/>
    <property type="match status" value="3"/>
</dbReference>
<name>A0A1M3L1Y6_9BACT</name>
<dbReference type="GO" id="GO:0006355">
    <property type="term" value="P:regulation of DNA-templated transcription"/>
    <property type="evidence" value="ECO:0007669"/>
    <property type="project" value="UniProtKB-UniRule"/>
</dbReference>
<evidence type="ECO:0000256" key="9">
    <source>
        <dbReference type="ARBA" id="ARBA00023204"/>
    </source>
</evidence>